<feature type="transmembrane region" description="Helical" evidence="2">
    <location>
        <begin position="6"/>
        <end position="31"/>
    </location>
</feature>
<protein>
    <submittedName>
        <fullName evidence="3">Uncharacterized protein</fullName>
    </submittedName>
</protein>
<evidence type="ECO:0000313" key="3">
    <source>
        <dbReference type="EMBL" id="KAF5851505.1"/>
    </source>
</evidence>
<dbReference type="Proteomes" id="UP000624244">
    <property type="component" value="Unassembled WGS sequence"/>
</dbReference>
<keyword evidence="2" id="KW-0812">Transmembrane</keyword>
<keyword evidence="2" id="KW-1133">Transmembrane helix</keyword>
<name>A0A8H6DYR5_COCSA</name>
<evidence type="ECO:0000313" key="4">
    <source>
        <dbReference type="Proteomes" id="UP000624244"/>
    </source>
</evidence>
<evidence type="ECO:0000256" key="2">
    <source>
        <dbReference type="SAM" id="Phobius"/>
    </source>
</evidence>
<proteinExistence type="predicted"/>
<comment type="caution">
    <text evidence="3">The sequence shown here is derived from an EMBL/GenBank/DDBJ whole genome shotgun (WGS) entry which is preliminary data.</text>
</comment>
<keyword evidence="2" id="KW-0472">Membrane</keyword>
<feature type="region of interest" description="Disordered" evidence="1">
    <location>
        <begin position="103"/>
        <end position="164"/>
    </location>
</feature>
<organism evidence="3 4">
    <name type="scientific">Cochliobolus sativus</name>
    <name type="common">Common root rot and spot blotch fungus</name>
    <name type="synonym">Bipolaris sorokiniana</name>
    <dbReference type="NCBI Taxonomy" id="45130"/>
    <lineage>
        <taxon>Eukaryota</taxon>
        <taxon>Fungi</taxon>
        <taxon>Dikarya</taxon>
        <taxon>Ascomycota</taxon>
        <taxon>Pezizomycotina</taxon>
        <taxon>Dothideomycetes</taxon>
        <taxon>Pleosporomycetidae</taxon>
        <taxon>Pleosporales</taxon>
        <taxon>Pleosporineae</taxon>
        <taxon>Pleosporaceae</taxon>
        <taxon>Bipolaris</taxon>
    </lineage>
</organism>
<dbReference type="AlphaFoldDB" id="A0A8H6DYR5"/>
<feature type="compositionally biased region" description="Polar residues" evidence="1">
    <location>
        <begin position="106"/>
        <end position="122"/>
    </location>
</feature>
<reference evidence="3" key="1">
    <citation type="submission" date="2019-11" db="EMBL/GenBank/DDBJ databases">
        <title>Bipolaris sorokiniana Genome sequencing.</title>
        <authorList>
            <person name="Wang H."/>
        </authorList>
    </citation>
    <scope>NUCLEOTIDE SEQUENCE</scope>
</reference>
<accession>A0A8H6DYR5</accession>
<evidence type="ECO:0000256" key="1">
    <source>
        <dbReference type="SAM" id="MobiDB-lite"/>
    </source>
</evidence>
<dbReference type="EMBL" id="WNKQ01000005">
    <property type="protein sequence ID" value="KAF5851505.1"/>
    <property type="molecule type" value="Genomic_DNA"/>
</dbReference>
<gene>
    <name evidence="3" type="ORF">GGP41_004334</name>
</gene>
<sequence>MEQGTKIYIIIGAVAGSLVVCALTLAVLFVWTRSRRRMRGFSLRAVTPLDDAEFESWRRPSQYNQRLDAYGIRPSNRVVLRDRVSPRTPSFFEKELSTYDFPPRTPSLTDAVSIKSPTSSIQKPERTRRKSSVASSLADRPPTPYSPCSPTGEFNRGSVSSHRSQPLIHYPSVSETSAFRFNFEAEQKRNGNWI</sequence>